<dbReference type="InterPro" id="IPR041679">
    <property type="entry name" value="DNA2/NAM7-like_C"/>
</dbReference>
<keyword evidence="4" id="KW-0067">ATP-binding</keyword>
<dbReference type="Proteomes" id="UP001301216">
    <property type="component" value="Unassembled WGS sequence"/>
</dbReference>
<organism evidence="6 7">
    <name type="scientific">Ochrobactrum chromiisoli</name>
    <dbReference type="NCBI Taxonomy" id="2993941"/>
    <lineage>
        <taxon>Bacteria</taxon>
        <taxon>Pseudomonadati</taxon>
        <taxon>Pseudomonadota</taxon>
        <taxon>Alphaproteobacteria</taxon>
        <taxon>Hyphomicrobiales</taxon>
        <taxon>Brucellaceae</taxon>
        <taxon>Brucella/Ochrobactrum group</taxon>
        <taxon>Ochrobactrum</taxon>
    </lineage>
</organism>
<dbReference type="InterPro" id="IPR027417">
    <property type="entry name" value="P-loop_NTPase"/>
</dbReference>
<evidence type="ECO:0000259" key="5">
    <source>
        <dbReference type="Pfam" id="PF13087"/>
    </source>
</evidence>
<gene>
    <name evidence="6" type="ORF">OPR82_11635</name>
</gene>
<keyword evidence="1" id="KW-0547">Nucleotide-binding</keyword>
<feature type="domain" description="DNA2/NAM7 helicase-like C-terminal" evidence="5">
    <location>
        <begin position="614"/>
        <end position="708"/>
    </location>
</feature>
<evidence type="ECO:0000256" key="3">
    <source>
        <dbReference type="ARBA" id="ARBA00022806"/>
    </source>
</evidence>
<evidence type="ECO:0000256" key="2">
    <source>
        <dbReference type="ARBA" id="ARBA00022801"/>
    </source>
</evidence>
<evidence type="ECO:0000313" key="6">
    <source>
        <dbReference type="EMBL" id="MCX2697411.1"/>
    </source>
</evidence>
<dbReference type="RefSeq" id="WP_265984924.1">
    <property type="nucleotide sequence ID" value="NZ_JAPHAV010000004.1"/>
</dbReference>
<evidence type="ECO:0000313" key="7">
    <source>
        <dbReference type="Proteomes" id="UP001301216"/>
    </source>
</evidence>
<dbReference type="InterPro" id="IPR050534">
    <property type="entry name" value="Coronavir_polyprotein_1ab"/>
</dbReference>
<protein>
    <submittedName>
        <fullName evidence="6">AAA domain-containing protein</fullName>
    </submittedName>
</protein>
<evidence type="ECO:0000256" key="4">
    <source>
        <dbReference type="ARBA" id="ARBA00022840"/>
    </source>
</evidence>
<accession>A0ABT3QP89</accession>
<sequence>MSIFDCEPDAFTKPIKPYRTLSHTQNAKRIDAMYWRLVGKILQTAVAHIEAQLAYGSQKGALAFAEQQIADWETLHQVTPRLSVRLHDHIYPWGTRISPVRYRGMIAARKGKLLDRIEQTRSEHEDAVNGLKKRTHLIASGRAWLEVNPSKIVVETQSKADAFYEVHIDDAGTKSIVVKNVSLDHSKPSELIDIVSLDADEIVVAHAAESSGIRRRAGWVLKLVMSTSSLVGDGVRFEESFALVGKIAERGYLVAAISYHFFAAGTRPTDDYSQLAFDARIFSKHREEITRSYIDPRDRYNGIMISLRGRGVDARYAIRDRVYYGEESQSFRTRPKLESKKWETVEPLLSQFHGQSGNSKGEQRSSRSCDPELWIREADEFAKALQILDDGGSFILTGAAGTGKTHMIPGFISWCLNNGKTVKVLAGGGALDVIEARCRNFMDKTYKIEVPMFWAREDDYLIFGDFDERDAFKQCRNPSLGAEILRRSKLIRPQNDVTDVLIIDEATLVPFNADQFKSVKQIIVIGDMFQIARENSVFTVAATSGLAALRLRRNFRANNCDIMTWSNIFSYNNALVVKNRGKRRSELRYVPLGRKQAGSIRAEANALAKAASYARSAGETVGIVAFNKKQVKAISDALHWVGDPQIEFLGLPEEVQGKEADVVLVSLGAALTNSGRLPTEVAGLNDDQALMKMNVALSRAREQTIVFSSLLPSDIDLRLANDAQALIASVLQTFTNLPNQQRIDRDPAFNRSLN</sequence>
<keyword evidence="7" id="KW-1185">Reference proteome</keyword>
<reference evidence="6 7" key="1">
    <citation type="submission" date="2022-11" db="EMBL/GenBank/DDBJ databases">
        <title>Brucella sp. YY2X, whole genome shotgun sequencing project.</title>
        <authorList>
            <person name="Yang Y."/>
        </authorList>
    </citation>
    <scope>NUCLEOTIDE SEQUENCE [LARGE SCALE GENOMIC DNA]</scope>
    <source>
        <strain evidence="6 7">YY2X</strain>
    </source>
</reference>
<dbReference type="EMBL" id="JAPHAV010000004">
    <property type="protein sequence ID" value="MCX2697411.1"/>
    <property type="molecule type" value="Genomic_DNA"/>
</dbReference>
<dbReference type="Pfam" id="PF13087">
    <property type="entry name" value="AAA_12"/>
    <property type="match status" value="1"/>
</dbReference>
<dbReference type="SUPFAM" id="SSF52540">
    <property type="entry name" value="P-loop containing nucleoside triphosphate hydrolases"/>
    <property type="match status" value="1"/>
</dbReference>
<dbReference type="PANTHER" id="PTHR43788:SF8">
    <property type="entry name" value="DNA-BINDING PROTEIN SMUBP-2"/>
    <property type="match status" value="1"/>
</dbReference>
<comment type="caution">
    <text evidence="6">The sequence shown here is derived from an EMBL/GenBank/DDBJ whole genome shotgun (WGS) entry which is preliminary data.</text>
</comment>
<keyword evidence="2" id="KW-0378">Hydrolase</keyword>
<dbReference type="PANTHER" id="PTHR43788">
    <property type="entry name" value="DNA2/NAM7 HELICASE FAMILY MEMBER"/>
    <property type="match status" value="1"/>
</dbReference>
<name>A0ABT3QP89_9HYPH</name>
<keyword evidence="3" id="KW-0347">Helicase</keyword>
<proteinExistence type="predicted"/>
<evidence type="ECO:0000256" key="1">
    <source>
        <dbReference type="ARBA" id="ARBA00022741"/>
    </source>
</evidence>
<dbReference type="Gene3D" id="3.40.50.300">
    <property type="entry name" value="P-loop containing nucleotide triphosphate hydrolases"/>
    <property type="match status" value="2"/>
</dbReference>